<reference evidence="1 2" key="1">
    <citation type="submission" date="2018-04" db="EMBL/GenBank/DDBJ databases">
        <title>Pedobacter chongqingensis sp. nov., isolated from a rottenly hemp rope.</title>
        <authorList>
            <person name="Cai Y."/>
        </authorList>
    </citation>
    <scope>NUCLEOTIDE SEQUENCE [LARGE SCALE GENOMIC DNA]</scope>
    <source>
        <strain evidence="1 2">FJ4-8</strain>
    </source>
</reference>
<sequence>MADLQSTLDAVMSLDAISRKMLLDILQKRQIEERREEIAGDAQKNIKRISFRKAYFFDVGRGV</sequence>
<evidence type="ECO:0000313" key="2">
    <source>
        <dbReference type="Proteomes" id="UP000245647"/>
    </source>
</evidence>
<gene>
    <name evidence="1" type="ORF">DDR33_13290</name>
</gene>
<accession>A0A2U2PFI3</accession>
<proteinExistence type="predicted"/>
<dbReference type="AlphaFoldDB" id="A0A2U2PFI3"/>
<protein>
    <submittedName>
        <fullName evidence="1">Uncharacterized protein</fullName>
    </submittedName>
</protein>
<dbReference type="RefSeq" id="WP_109416282.1">
    <property type="nucleotide sequence ID" value="NZ_QEAS01000010.1"/>
</dbReference>
<dbReference type="OrthoDB" id="799515at2"/>
<dbReference type="EMBL" id="QEAS01000010">
    <property type="protein sequence ID" value="PWG80165.1"/>
    <property type="molecule type" value="Genomic_DNA"/>
</dbReference>
<name>A0A2U2PFI3_9SPHI</name>
<dbReference type="Proteomes" id="UP000245647">
    <property type="component" value="Unassembled WGS sequence"/>
</dbReference>
<organism evidence="1 2">
    <name type="scientific">Pararcticibacter amylolyticus</name>
    <dbReference type="NCBI Taxonomy" id="2173175"/>
    <lineage>
        <taxon>Bacteria</taxon>
        <taxon>Pseudomonadati</taxon>
        <taxon>Bacteroidota</taxon>
        <taxon>Sphingobacteriia</taxon>
        <taxon>Sphingobacteriales</taxon>
        <taxon>Sphingobacteriaceae</taxon>
        <taxon>Pararcticibacter</taxon>
    </lineage>
</organism>
<comment type="caution">
    <text evidence="1">The sequence shown here is derived from an EMBL/GenBank/DDBJ whole genome shotgun (WGS) entry which is preliminary data.</text>
</comment>
<keyword evidence="2" id="KW-1185">Reference proteome</keyword>
<evidence type="ECO:0000313" key="1">
    <source>
        <dbReference type="EMBL" id="PWG80165.1"/>
    </source>
</evidence>